<dbReference type="Proteomes" id="UP000520767">
    <property type="component" value="Unassembled WGS sequence"/>
</dbReference>
<dbReference type="PANTHER" id="PTHR44196:SF1">
    <property type="entry name" value="DEHYDROGENASE_REDUCTASE SDR FAMILY MEMBER 7B"/>
    <property type="match status" value="1"/>
</dbReference>
<dbReference type="RefSeq" id="WP_311771469.1">
    <property type="nucleotide sequence ID" value="NZ_JACHJQ010000009.1"/>
</dbReference>
<keyword evidence="6" id="KW-1185">Reference proteome</keyword>
<organism evidence="5 6">
    <name type="scientific">Actinophytocola algeriensis</name>
    <dbReference type="NCBI Taxonomy" id="1768010"/>
    <lineage>
        <taxon>Bacteria</taxon>
        <taxon>Bacillati</taxon>
        <taxon>Actinomycetota</taxon>
        <taxon>Actinomycetes</taxon>
        <taxon>Pseudonocardiales</taxon>
        <taxon>Pseudonocardiaceae</taxon>
    </lineage>
</organism>
<evidence type="ECO:0000313" key="6">
    <source>
        <dbReference type="Proteomes" id="UP000520767"/>
    </source>
</evidence>
<comment type="caution">
    <text evidence="5">The sequence shown here is derived from an EMBL/GenBank/DDBJ whole genome shotgun (WGS) entry which is preliminary data.</text>
</comment>
<dbReference type="EMBL" id="JACHJQ010000009">
    <property type="protein sequence ID" value="MBB4911477.1"/>
    <property type="molecule type" value="Genomic_DNA"/>
</dbReference>
<comment type="similarity">
    <text evidence="1 3">Belongs to the short-chain dehydrogenases/reductases (SDR) family.</text>
</comment>
<evidence type="ECO:0000256" key="3">
    <source>
        <dbReference type="RuleBase" id="RU000363"/>
    </source>
</evidence>
<dbReference type="PRINTS" id="PR00081">
    <property type="entry name" value="GDHRDH"/>
</dbReference>
<dbReference type="GO" id="GO:0016491">
    <property type="term" value="F:oxidoreductase activity"/>
    <property type="evidence" value="ECO:0007669"/>
    <property type="project" value="UniProtKB-KW"/>
</dbReference>
<dbReference type="PRINTS" id="PR00080">
    <property type="entry name" value="SDRFAMILY"/>
</dbReference>
<reference evidence="5 6" key="1">
    <citation type="submission" date="2020-08" db="EMBL/GenBank/DDBJ databases">
        <title>Genomic Encyclopedia of Type Strains, Phase III (KMG-III): the genomes of soil and plant-associated and newly described type strains.</title>
        <authorList>
            <person name="Whitman W."/>
        </authorList>
    </citation>
    <scope>NUCLEOTIDE SEQUENCE [LARGE SCALE GENOMIC DNA]</scope>
    <source>
        <strain evidence="5 6">CECT 8960</strain>
    </source>
</reference>
<dbReference type="InterPro" id="IPR002347">
    <property type="entry name" value="SDR_fam"/>
</dbReference>
<dbReference type="PANTHER" id="PTHR44196">
    <property type="entry name" value="DEHYDROGENASE/REDUCTASE SDR FAMILY MEMBER 7B"/>
    <property type="match status" value="1"/>
</dbReference>
<name>A0A7W7QD74_9PSEU</name>
<dbReference type="AlphaFoldDB" id="A0A7W7QD74"/>
<dbReference type="Pfam" id="PF00106">
    <property type="entry name" value="adh_short"/>
    <property type="match status" value="1"/>
</dbReference>
<gene>
    <name evidence="5" type="ORF">FHR82_007737</name>
</gene>
<evidence type="ECO:0000256" key="1">
    <source>
        <dbReference type="ARBA" id="ARBA00006484"/>
    </source>
</evidence>
<dbReference type="Gene3D" id="3.40.50.720">
    <property type="entry name" value="NAD(P)-binding Rossmann-like Domain"/>
    <property type="match status" value="1"/>
</dbReference>
<protein>
    <submittedName>
        <fullName evidence="5">NADP-dependent 3-hydroxy acid dehydrogenase YdfG</fullName>
    </submittedName>
</protein>
<evidence type="ECO:0000256" key="2">
    <source>
        <dbReference type="ARBA" id="ARBA00023002"/>
    </source>
</evidence>
<dbReference type="GO" id="GO:0016020">
    <property type="term" value="C:membrane"/>
    <property type="evidence" value="ECO:0007669"/>
    <property type="project" value="TreeGrafter"/>
</dbReference>
<accession>A0A7W7QD74</accession>
<sequence>MQALRQHILITGASAGIGAELARQFASKGRSLALCARRLPALEGLRAELPGRVLVKELDVTDADAVFRVFGEFADELGRLDRVIVNAGIGKGRPIGTGGHRPNRETVETNVLGALAQCEAAMEIFRRQNAGHLVVVSSMAALRGLPGAVTAYAATKAAVSALAEGIRVDVAGTPIKVTTILPGYIRSEMNPEPGRLIADTVPAVRAMVTAIEREPKRAYVPQWPWRALAPVLRHLPAWALKKAT</sequence>
<evidence type="ECO:0000313" key="5">
    <source>
        <dbReference type="EMBL" id="MBB4911477.1"/>
    </source>
</evidence>
<dbReference type="SMART" id="SM00822">
    <property type="entry name" value="PKS_KR"/>
    <property type="match status" value="1"/>
</dbReference>
<keyword evidence="2" id="KW-0560">Oxidoreductase</keyword>
<dbReference type="NCBIfam" id="NF006099">
    <property type="entry name" value="PRK08251.1"/>
    <property type="match status" value="1"/>
</dbReference>
<dbReference type="SUPFAM" id="SSF51735">
    <property type="entry name" value="NAD(P)-binding Rossmann-fold domains"/>
    <property type="match status" value="1"/>
</dbReference>
<dbReference type="InterPro" id="IPR057326">
    <property type="entry name" value="KR_dom"/>
</dbReference>
<dbReference type="InterPro" id="IPR036291">
    <property type="entry name" value="NAD(P)-bd_dom_sf"/>
</dbReference>
<evidence type="ECO:0000259" key="4">
    <source>
        <dbReference type="SMART" id="SM00822"/>
    </source>
</evidence>
<feature type="domain" description="Ketoreductase" evidence="4">
    <location>
        <begin position="6"/>
        <end position="188"/>
    </location>
</feature>
<proteinExistence type="inferred from homology"/>